<evidence type="ECO:0000313" key="2">
    <source>
        <dbReference type="Proteomes" id="UP001652564"/>
    </source>
</evidence>
<dbReference type="Gene3D" id="3.40.50.720">
    <property type="entry name" value="NAD(P)-binding Rossmann-like Domain"/>
    <property type="match status" value="1"/>
</dbReference>
<dbReference type="Pfam" id="PF00106">
    <property type="entry name" value="adh_short"/>
    <property type="match status" value="1"/>
</dbReference>
<dbReference type="PRINTS" id="PR00081">
    <property type="entry name" value="GDHRDH"/>
</dbReference>
<gene>
    <name evidence="1" type="ORF">OEZ71_13180</name>
</gene>
<dbReference type="InterPro" id="IPR002347">
    <property type="entry name" value="SDR_fam"/>
</dbReference>
<accession>A0ABT2ZQ56</accession>
<name>A0ABT2ZQ56_9RHOB</name>
<organism evidence="1 2">
    <name type="scientific">Albidovulum litorale</name>
    <dbReference type="NCBI Taxonomy" id="2984134"/>
    <lineage>
        <taxon>Bacteria</taxon>
        <taxon>Pseudomonadati</taxon>
        <taxon>Pseudomonadota</taxon>
        <taxon>Alphaproteobacteria</taxon>
        <taxon>Rhodobacterales</taxon>
        <taxon>Paracoccaceae</taxon>
        <taxon>Albidovulum</taxon>
    </lineage>
</organism>
<dbReference type="SUPFAM" id="SSF51735">
    <property type="entry name" value="NAD(P)-binding Rossmann-fold domains"/>
    <property type="match status" value="1"/>
</dbReference>
<dbReference type="EMBL" id="JAOWKZ010000003">
    <property type="protein sequence ID" value="MCV2873248.1"/>
    <property type="molecule type" value="Genomic_DNA"/>
</dbReference>
<dbReference type="RefSeq" id="WP_263740453.1">
    <property type="nucleotide sequence ID" value="NZ_JAOWKZ010000003.1"/>
</dbReference>
<dbReference type="PANTHER" id="PTHR45458">
    <property type="entry name" value="SHORT-CHAIN DEHYDROGENASE/REDUCTASE SDR"/>
    <property type="match status" value="1"/>
</dbReference>
<evidence type="ECO:0000313" key="1">
    <source>
        <dbReference type="EMBL" id="MCV2873248.1"/>
    </source>
</evidence>
<sequence>MATVLITGANRGLGRELAHLYAAKGGEVIACCRDPGRRGEDILGDVRWLPLDLADEASILSFPALLGGAAIDILIHNAAIRGATGGITDVGFADFEQVMRINAAAPLILTRELRPNLMAGDARTVAMISSRAGSIAEGLDPDGDYAYRCSKAALNMAARKLAYDDPALTVLLLHPGWIKTDMGGPEAELDVADAARGLVRRIADAAPEDSGSFRTWSGERVAW</sequence>
<reference evidence="1 2" key="1">
    <citation type="submission" date="2022-10" db="EMBL/GenBank/DDBJ databases">
        <title>Defluviimonas sp. nov., isolated from ocean surface sediments.</title>
        <authorList>
            <person name="He W."/>
            <person name="Wang L."/>
            <person name="Zhang D.-F."/>
        </authorList>
    </citation>
    <scope>NUCLEOTIDE SEQUENCE [LARGE SCALE GENOMIC DNA]</scope>
    <source>
        <strain evidence="1 2">WL0050</strain>
    </source>
</reference>
<dbReference type="Proteomes" id="UP001652564">
    <property type="component" value="Unassembled WGS sequence"/>
</dbReference>
<dbReference type="CDD" id="cd05325">
    <property type="entry name" value="carb_red_sniffer_like_SDR_c"/>
    <property type="match status" value="1"/>
</dbReference>
<protein>
    <submittedName>
        <fullName evidence="1">SDR family oxidoreductase</fullName>
    </submittedName>
</protein>
<dbReference type="PANTHER" id="PTHR45458:SF1">
    <property type="entry name" value="SHORT CHAIN DEHYDROGENASE"/>
    <property type="match status" value="1"/>
</dbReference>
<keyword evidence="2" id="KW-1185">Reference proteome</keyword>
<comment type="caution">
    <text evidence="1">The sequence shown here is derived from an EMBL/GenBank/DDBJ whole genome shotgun (WGS) entry which is preliminary data.</text>
</comment>
<proteinExistence type="predicted"/>
<dbReference type="InterPro" id="IPR052184">
    <property type="entry name" value="SDR_enzymes"/>
</dbReference>
<dbReference type="InterPro" id="IPR036291">
    <property type="entry name" value="NAD(P)-bd_dom_sf"/>
</dbReference>